<dbReference type="RefSeq" id="WP_112341678.1">
    <property type="nucleotide sequence ID" value="NZ_QMKK01000025.1"/>
</dbReference>
<sequence length="286" mass="31874">MDTLERTLMTISCRDADRIPKVPDAGRIRQLPGQVVQFMHNGLQVVAGGYHGDWMAHIIRALGGHHEPQEESLFFDLLKYARHNSLFVELGAFWAYYTLWYLKDVPGSRAICIEPDSGNLAIGRKNAALNQMSDRIRFQNAWVGGQSVESQTGYCESTNENVTLPCLNMDDILEMAQGEVIEILHMDVQGAELPFLQSLKIAVSSGRIRFVVVSTHHSSISGSRTTHEDCLHAIKQLGGLVLAEHNVQESFSGDGLIVASFFAQDHKLHFSEISRNEPKNSLFPES</sequence>
<feature type="domain" description="Methyltransferase FkbM" evidence="1">
    <location>
        <begin position="103"/>
        <end position="231"/>
    </location>
</feature>
<evidence type="ECO:0000259" key="1">
    <source>
        <dbReference type="Pfam" id="PF05050"/>
    </source>
</evidence>
<dbReference type="SUPFAM" id="SSF53335">
    <property type="entry name" value="S-adenosyl-L-methionine-dependent methyltransferases"/>
    <property type="match status" value="1"/>
</dbReference>
<organism evidence="2 3">
    <name type="scientific">Rhizobium tropici</name>
    <dbReference type="NCBI Taxonomy" id="398"/>
    <lineage>
        <taxon>Bacteria</taxon>
        <taxon>Pseudomonadati</taxon>
        <taxon>Pseudomonadota</taxon>
        <taxon>Alphaproteobacteria</taxon>
        <taxon>Hyphomicrobiales</taxon>
        <taxon>Rhizobiaceae</taxon>
        <taxon>Rhizobium/Agrobacterium group</taxon>
        <taxon>Rhizobium</taxon>
    </lineage>
</organism>
<accession>A0A329YCJ2</accession>
<dbReference type="Gene3D" id="3.40.50.150">
    <property type="entry name" value="Vaccinia Virus protein VP39"/>
    <property type="match status" value="1"/>
</dbReference>
<dbReference type="NCBIfam" id="TIGR01444">
    <property type="entry name" value="fkbM_fam"/>
    <property type="match status" value="1"/>
</dbReference>
<dbReference type="Pfam" id="PF05050">
    <property type="entry name" value="Methyltransf_21"/>
    <property type="match status" value="1"/>
</dbReference>
<name>A0A329YCJ2_RHITR</name>
<evidence type="ECO:0000313" key="3">
    <source>
        <dbReference type="Proteomes" id="UP000251205"/>
    </source>
</evidence>
<evidence type="ECO:0000313" key="2">
    <source>
        <dbReference type="EMBL" id="RAX41989.1"/>
    </source>
</evidence>
<dbReference type="PANTHER" id="PTHR34203">
    <property type="entry name" value="METHYLTRANSFERASE, FKBM FAMILY PROTEIN"/>
    <property type="match status" value="1"/>
</dbReference>
<dbReference type="PANTHER" id="PTHR34203:SF15">
    <property type="entry name" value="SLL1173 PROTEIN"/>
    <property type="match status" value="1"/>
</dbReference>
<dbReference type="Proteomes" id="UP000251205">
    <property type="component" value="Unassembled WGS sequence"/>
</dbReference>
<dbReference type="OrthoDB" id="9778870at2"/>
<proteinExistence type="predicted"/>
<gene>
    <name evidence="2" type="ORF">DQ393_10435</name>
</gene>
<dbReference type="AlphaFoldDB" id="A0A329YCJ2"/>
<dbReference type="EMBL" id="QMKK01000025">
    <property type="protein sequence ID" value="RAX41989.1"/>
    <property type="molecule type" value="Genomic_DNA"/>
</dbReference>
<reference evidence="2 3" key="1">
    <citation type="submission" date="2018-06" db="EMBL/GenBank/DDBJ databases">
        <title>Whole Genome Sequence of an efficient microsymbiont, Rhizobium tropici.</title>
        <authorList>
            <person name="Srinivasan R."/>
            <person name="Singh H.V."/>
            <person name="Srivastava R."/>
            <person name="Kumari B."/>
            <person name="Radhakrishna A."/>
        </authorList>
    </citation>
    <scope>NUCLEOTIDE SEQUENCE [LARGE SCALE GENOMIC DNA]</scope>
    <source>
        <strain evidence="2 3">IGFRI Rhizo-19</strain>
    </source>
</reference>
<dbReference type="InterPro" id="IPR029063">
    <property type="entry name" value="SAM-dependent_MTases_sf"/>
</dbReference>
<comment type="caution">
    <text evidence="2">The sequence shown here is derived from an EMBL/GenBank/DDBJ whole genome shotgun (WGS) entry which is preliminary data.</text>
</comment>
<dbReference type="InterPro" id="IPR006342">
    <property type="entry name" value="FkbM_mtfrase"/>
</dbReference>
<dbReference type="InterPro" id="IPR052514">
    <property type="entry name" value="SAM-dependent_MTase"/>
</dbReference>
<protein>
    <recommendedName>
        <fullName evidence="1">Methyltransferase FkbM domain-containing protein</fullName>
    </recommendedName>
</protein>